<name>A0A4S9E7L4_AURPU</name>
<proteinExistence type="predicted"/>
<evidence type="ECO:0008006" key="3">
    <source>
        <dbReference type="Google" id="ProtNLM"/>
    </source>
</evidence>
<dbReference type="SUPFAM" id="SSF52047">
    <property type="entry name" value="RNI-like"/>
    <property type="match status" value="1"/>
</dbReference>
<evidence type="ECO:0000313" key="1">
    <source>
        <dbReference type="EMBL" id="THX30052.1"/>
    </source>
</evidence>
<sequence length="344" mass="38852">MRWPNLEQIEFGDWDAMFTKDFLEDVAKRCPGLKFVFFRPHGVNLQPQDLVEFFSKLGALQSVSLSVNRRLLTNDLLLQLSSIQSLTRLELAVCTRKDNAFQHVLDHNPTPFSGLRQATLHIKSHAMSAATQALQNVVGLIVIVQDRGSHILNWISRMASLKFLTVKYLEDVTIDVESLVSLRSLTRLQHLTVEPEDVDGWIGVEHLTDTDFERLVSGLPDLKWLDLEIGHGLTTSALQSLGKHCLQLHDLQISGEWNLQALVKYQAPLFPALTHLHIGSCERQGIERWATASQLAGILDNHAPNLAKFDSRSEDDFSLDVKRAWLAKVGKEYLISYVERMGDV</sequence>
<evidence type="ECO:0000313" key="2">
    <source>
        <dbReference type="Proteomes" id="UP000308953"/>
    </source>
</evidence>
<protein>
    <recommendedName>
        <fullName evidence="3">F-box domain-containing protein</fullName>
    </recommendedName>
</protein>
<gene>
    <name evidence="1" type="ORF">D6D10_08743</name>
</gene>
<dbReference type="InterPro" id="IPR032675">
    <property type="entry name" value="LRR_dom_sf"/>
</dbReference>
<dbReference type="Proteomes" id="UP000308953">
    <property type="component" value="Unassembled WGS sequence"/>
</dbReference>
<dbReference type="Gene3D" id="3.80.10.10">
    <property type="entry name" value="Ribonuclease Inhibitor"/>
    <property type="match status" value="1"/>
</dbReference>
<dbReference type="AlphaFoldDB" id="A0A4S9E7L4"/>
<dbReference type="EMBL" id="QZAV01000315">
    <property type="protein sequence ID" value="THX30052.1"/>
    <property type="molecule type" value="Genomic_DNA"/>
</dbReference>
<organism evidence="1 2">
    <name type="scientific">Aureobasidium pullulans</name>
    <name type="common">Black yeast</name>
    <name type="synonym">Pullularia pullulans</name>
    <dbReference type="NCBI Taxonomy" id="5580"/>
    <lineage>
        <taxon>Eukaryota</taxon>
        <taxon>Fungi</taxon>
        <taxon>Dikarya</taxon>
        <taxon>Ascomycota</taxon>
        <taxon>Pezizomycotina</taxon>
        <taxon>Dothideomycetes</taxon>
        <taxon>Dothideomycetidae</taxon>
        <taxon>Dothideales</taxon>
        <taxon>Saccotheciaceae</taxon>
        <taxon>Aureobasidium</taxon>
    </lineage>
</organism>
<reference evidence="1 2" key="1">
    <citation type="submission" date="2018-10" db="EMBL/GenBank/DDBJ databases">
        <title>Fifty Aureobasidium pullulans genomes reveal a recombining polyextremotolerant generalist.</title>
        <authorList>
            <person name="Gostincar C."/>
            <person name="Turk M."/>
            <person name="Zajc J."/>
            <person name="Gunde-Cimerman N."/>
        </authorList>
    </citation>
    <scope>NUCLEOTIDE SEQUENCE [LARGE SCALE GENOMIC DNA]</scope>
    <source>
        <strain evidence="1 2">EXF-9785</strain>
    </source>
</reference>
<comment type="caution">
    <text evidence="1">The sequence shown here is derived from an EMBL/GenBank/DDBJ whole genome shotgun (WGS) entry which is preliminary data.</text>
</comment>
<accession>A0A4S9E7L4</accession>